<dbReference type="AlphaFoldDB" id="A0A6J1CGV5"/>
<feature type="compositionally biased region" description="Basic and acidic residues" evidence="1">
    <location>
        <begin position="50"/>
        <end position="66"/>
    </location>
</feature>
<dbReference type="KEGG" id="mcha:111011545"/>
<dbReference type="Proteomes" id="UP000504603">
    <property type="component" value="Unplaced"/>
</dbReference>
<dbReference type="RefSeq" id="XP_022141050.1">
    <property type="nucleotide sequence ID" value="XM_022285358.1"/>
</dbReference>
<sequence length="335" mass="36831">MKNPDPSSRPRRKVKFAPKPTPRKRPPPAPKPEDEDGNQNAAQTRYLLRRATENLGKRGTKVEKKPSVQVAFGPGAASASSSIRTYGVPKVGNSSRKNNIEPEISDDEESILPLPVDVEEDGMIFDQKSEDGTPESAMATNAVVLTKAKKDYREPWDYHHSYYPNTLPLRKPYSGHPELLDKAEFGLDAPDREYDENAAIPALDLELLQEEKEEKTMYFFQLPACLPLPKQSSTATRKEKVGSSRSSNSKGTSELGDLKKLPGGYMGKLLIYKSGAVKLRLGETLYDVSSGSNCSFLQHVVAINTEEGHCCDLGDVGKRVVVTPDISSLLNAVTD</sequence>
<organism evidence="2 3">
    <name type="scientific">Momordica charantia</name>
    <name type="common">Bitter gourd</name>
    <name type="synonym">Balsam pear</name>
    <dbReference type="NCBI Taxonomy" id="3673"/>
    <lineage>
        <taxon>Eukaryota</taxon>
        <taxon>Viridiplantae</taxon>
        <taxon>Streptophyta</taxon>
        <taxon>Embryophyta</taxon>
        <taxon>Tracheophyta</taxon>
        <taxon>Spermatophyta</taxon>
        <taxon>Magnoliopsida</taxon>
        <taxon>eudicotyledons</taxon>
        <taxon>Gunneridae</taxon>
        <taxon>Pentapetalae</taxon>
        <taxon>rosids</taxon>
        <taxon>fabids</taxon>
        <taxon>Cucurbitales</taxon>
        <taxon>Cucurbitaceae</taxon>
        <taxon>Momordiceae</taxon>
        <taxon>Momordica</taxon>
    </lineage>
</organism>
<name>A0A6J1CGV5_MOMCH</name>
<keyword evidence="2" id="KW-1185">Reference proteome</keyword>
<dbReference type="GO" id="GO:0005666">
    <property type="term" value="C:RNA polymerase III complex"/>
    <property type="evidence" value="ECO:0007669"/>
    <property type="project" value="InterPro"/>
</dbReference>
<feature type="region of interest" description="Disordered" evidence="1">
    <location>
        <begin position="1"/>
        <end position="111"/>
    </location>
</feature>
<dbReference type="GeneID" id="111011545"/>
<dbReference type="PANTHER" id="PTHR13408:SF6">
    <property type="entry name" value="DNA BINDING PROTEIN"/>
    <property type="match status" value="1"/>
</dbReference>
<evidence type="ECO:0000313" key="3">
    <source>
        <dbReference type="RefSeq" id="XP_022141050.1"/>
    </source>
</evidence>
<feature type="compositionally biased region" description="Basic residues" evidence="1">
    <location>
        <begin position="9"/>
        <end position="26"/>
    </location>
</feature>
<accession>A0A6J1CGV5</accession>
<evidence type="ECO:0000313" key="2">
    <source>
        <dbReference type="Proteomes" id="UP000504603"/>
    </source>
</evidence>
<dbReference type="GO" id="GO:0042797">
    <property type="term" value="P:tRNA transcription by RNA polymerase III"/>
    <property type="evidence" value="ECO:0007669"/>
    <property type="project" value="TreeGrafter"/>
</dbReference>
<reference evidence="3" key="1">
    <citation type="submission" date="2025-08" db="UniProtKB">
        <authorList>
            <consortium name="RefSeq"/>
        </authorList>
    </citation>
    <scope>IDENTIFICATION</scope>
    <source>
        <strain evidence="3">OHB3-1</strain>
    </source>
</reference>
<evidence type="ECO:0000256" key="1">
    <source>
        <dbReference type="SAM" id="MobiDB-lite"/>
    </source>
</evidence>
<dbReference type="Pfam" id="PF05132">
    <property type="entry name" value="RNA_pol_Rpc4"/>
    <property type="match status" value="1"/>
</dbReference>
<proteinExistence type="predicted"/>
<dbReference type="OrthoDB" id="5836119at2759"/>
<feature type="region of interest" description="Disordered" evidence="1">
    <location>
        <begin position="231"/>
        <end position="257"/>
    </location>
</feature>
<dbReference type="PANTHER" id="PTHR13408">
    <property type="entry name" value="DNA-DIRECTED RNA POLYMERASE III"/>
    <property type="match status" value="1"/>
</dbReference>
<feature type="compositionally biased region" description="Low complexity" evidence="1">
    <location>
        <begin position="243"/>
        <end position="253"/>
    </location>
</feature>
<dbReference type="GO" id="GO:0003677">
    <property type="term" value="F:DNA binding"/>
    <property type="evidence" value="ECO:0007669"/>
    <property type="project" value="InterPro"/>
</dbReference>
<protein>
    <submittedName>
        <fullName evidence="3">DNA-directed RNA polymerase III subunit RPC4-like isoform X1</fullName>
    </submittedName>
</protein>
<gene>
    <name evidence="3" type="primary">LOC111011545</name>
</gene>
<dbReference type="InterPro" id="IPR007811">
    <property type="entry name" value="RPC4"/>
</dbReference>